<protein>
    <recommendedName>
        <fullName evidence="1">RiboL-PSP-HEPN domain-containing protein</fullName>
    </recommendedName>
</protein>
<dbReference type="AlphaFoldDB" id="A0A7Y0EFL2"/>
<dbReference type="EMBL" id="JABBNI010000011">
    <property type="protein sequence ID" value="NMM62217.1"/>
    <property type="molecule type" value="Genomic_DNA"/>
</dbReference>
<gene>
    <name evidence="2" type="ORF">HBE96_05860</name>
</gene>
<feature type="domain" description="RiboL-PSP-HEPN" evidence="1">
    <location>
        <begin position="192"/>
        <end position="320"/>
    </location>
</feature>
<evidence type="ECO:0000259" key="1">
    <source>
        <dbReference type="Pfam" id="PF18735"/>
    </source>
</evidence>
<comment type="caution">
    <text evidence="2">The sequence shown here is derived from an EMBL/GenBank/DDBJ whole genome shotgun (WGS) entry which is preliminary data.</text>
</comment>
<sequence length="343" mass="40307">MNVKEEIFNVTKSELERIYMTKVNTNLILLRGSYANKEDIINKLKKDPITIINQIIPHIVTEELKFSTSIESNDDVREDHPINIYDILHINHFSLITDVSDITYVFEDYLGNITEGSYYGIDAYMDYFNNYSGKISIKGTYTRPGFQPELTLMDIDSALKTKVKLSVTGLANEVNTPSWVYYLVEGCINYVNNNYRMALFNIFASLDNFIEDMIREILDYYLMNYKRFLDTYVDDNKAYLEAKIYLQDKIKNCSRDNRRLVEKLKDIMSEVNIKGNNPSFQQLCNIYKIEFKKIETYRNKVAHGEPCDEEPNFGESLYYILTIILSILNVFDFEKDQWQNIIR</sequence>
<accession>A0A7Y0EFL2</accession>
<organism evidence="2 3">
    <name type="scientific">Clostridium muellerianum</name>
    <dbReference type="NCBI Taxonomy" id="2716538"/>
    <lineage>
        <taxon>Bacteria</taxon>
        <taxon>Bacillati</taxon>
        <taxon>Bacillota</taxon>
        <taxon>Clostridia</taxon>
        <taxon>Eubacteriales</taxon>
        <taxon>Clostridiaceae</taxon>
        <taxon>Clostridium</taxon>
    </lineage>
</organism>
<dbReference type="Pfam" id="PF18735">
    <property type="entry name" value="HEPN_RiboL-PSP"/>
    <property type="match status" value="1"/>
</dbReference>
<reference evidence="2 3" key="1">
    <citation type="submission" date="2020-06" db="EMBL/GenBank/DDBJ databases">
        <title>Complete Genome Sequence of Clostridium muelleri sp. nov. P21T, an Acid-Alcohol Producing Acetogen Isolated from Old Hay.</title>
        <authorList>
            <person name="Duncan K.E."/>
            <person name="Tanner R.S."/>
        </authorList>
    </citation>
    <scope>NUCLEOTIDE SEQUENCE [LARGE SCALE GENOMIC DNA]</scope>
    <source>
        <strain evidence="2 3">P21</strain>
    </source>
</reference>
<dbReference type="InterPro" id="IPR041519">
    <property type="entry name" value="HEPN_RiboL-PSP"/>
</dbReference>
<evidence type="ECO:0000313" key="3">
    <source>
        <dbReference type="Proteomes" id="UP000537131"/>
    </source>
</evidence>
<evidence type="ECO:0000313" key="2">
    <source>
        <dbReference type="EMBL" id="NMM62217.1"/>
    </source>
</evidence>
<proteinExistence type="predicted"/>
<keyword evidence="3" id="KW-1185">Reference proteome</keyword>
<name>A0A7Y0EFL2_9CLOT</name>
<dbReference type="RefSeq" id="WP_169296825.1">
    <property type="nucleotide sequence ID" value="NZ_JABBNI010000011.1"/>
</dbReference>
<dbReference type="Proteomes" id="UP000537131">
    <property type="component" value="Unassembled WGS sequence"/>
</dbReference>